<dbReference type="Proteomes" id="UP000628984">
    <property type="component" value="Unassembled WGS sequence"/>
</dbReference>
<dbReference type="EMBL" id="BMYQ01000007">
    <property type="protein sequence ID" value="GGW35610.1"/>
    <property type="molecule type" value="Genomic_DNA"/>
</dbReference>
<gene>
    <name evidence="1" type="ORF">GCM10011452_25230</name>
</gene>
<comment type="caution">
    <text evidence="1">The sequence shown here is derived from an EMBL/GenBank/DDBJ whole genome shotgun (WGS) entry which is preliminary data.</text>
</comment>
<reference evidence="1" key="2">
    <citation type="submission" date="2020-09" db="EMBL/GenBank/DDBJ databases">
        <authorList>
            <person name="Sun Q."/>
            <person name="Kim S."/>
        </authorList>
    </citation>
    <scope>NUCLEOTIDE SEQUENCE</scope>
    <source>
        <strain evidence="1">KCTC 23714</strain>
    </source>
</reference>
<evidence type="ECO:0000313" key="2">
    <source>
        <dbReference type="Proteomes" id="UP000628984"/>
    </source>
</evidence>
<reference evidence="1" key="1">
    <citation type="journal article" date="2014" name="Int. J. Syst. Evol. Microbiol.">
        <title>Complete genome sequence of Corynebacterium casei LMG S-19264T (=DSM 44701T), isolated from a smear-ripened cheese.</title>
        <authorList>
            <consortium name="US DOE Joint Genome Institute (JGI-PGF)"/>
            <person name="Walter F."/>
            <person name="Albersmeier A."/>
            <person name="Kalinowski J."/>
            <person name="Ruckert C."/>
        </authorList>
    </citation>
    <scope>NUCLEOTIDE SEQUENCE</scope>
    <source>
        <strain evidence="1">KCTC 23714</strain>
    </source>
</reference>
<dbReference type="AlphaFoldDB" id="A0A918MM68"/>
<keyword evidence="2" id="KW-1185">Reference proteome</keyword>
<organism evidence="1 2">
    <name type="scientific">Gemmobacter lanyuensis</name>
    <dbReference type="NCBI Taxonomy" id="1054497"/>
    <lineage>
        <taxon>Bacteria</taxon>
        <taxon>Pseudomonadati</taxon>
        <taxon>Pseudomonadota</taxon>
        <taxon>Alphaproteobacteria</taxon>
        <taxon>Rhodobacterales</taxon>
        <taxon>Paracoccaceae</taxon>
        <taxon>Gemmobacter</taxon>
    </lineage>
</organism>
<accession>A0A918MM68</accession>
<evidence type="ECO:0000313" key="1">
    <source>
        <dbReference type="EMBL" id="GGW35610.1"/>
    </source>
</evidence>
<name>A0A918MM68_9RHOB</name>
<proteinExistence type="predicted"/>
<protein>
    <submittedName>
        <fullName evidence="1">Uncharacterized protein</fullName>
    </submittedName>
</protein>
<sequence length="73" mass="8066">MTTPLNLSEQDQEMLMKALQNKAPDVVQARMANALLLLADGLPVEDVAGLLYLEESVVAGWQKLFAKRNRRAA</sequence>